<dbReference type="PROSITE" id="PS50932">
    <property type="entry name" value="HTH_LACI_2"/>
    <property type="match status" value="1"/>
</dbReference>
<dbReference type="PRINTS" id="PR00036">
    <property type="entry name" value="HTHLACI"/>
</dbReference>
<proteinExistence type="predicted"/>
<sequence length="351" mass="39622">MKVTIKDVAKEAGVSTSTVSRVLSDSSKISFDTKEKVNKAIKKLKYKPNIIARSLVNNKTKTLGIVFNNEAGDSFSNPFFVQAMKGISIYAQEKGYYILYVFSKNEEDKLKNIKDFSSNGMVDGIILLKAEKNDKAINYLLEKEFPFVVIGRPEESSLVLWVDNDNFSATYNITNKLINKGYKSIAFISANKEWNVSKDRLSGYKEALKNNGIKINTDIILHRKAFNEVEGFKSIEKIFKKRSIEAILATDDLLAFGANEFLKKNNIKNIAIVGFNNTPLAKYQNPSISSIDINAIELGYGAAKLLICKLENKILNCNNYIVETKFVERDSFRKANDCTIIKKEDINRIIK</sequence>
<evidence type="ECO:0000259" key="4">
    <source>
        <dbReference type="PROSITE" id="PS50932"/>
    </source>
</evidence>
<keyword evidence="1" id="KW-0805">Transcription regulation</keyword>
<keyword evidence="7" id="KW-1185">Reference proteome</keyword>
<dbReference type="InterPro" id="IPR000843">
    <property type="entry name" value="HTH_LacI"/>
</dbReference>
<keyword evidence="3" id="KW-0804">Transcription</keyword>
<dbReference type="InterPro" id="IPR028082">
    <property type="entry name" value="Peripla_BP_I"/>
</dbReference>
<protein>
    <submittedName>
        <fullName evidence="6">LacI family DNA-binding transcriptional regulator</fullName>
    </submittedName>
</protein>
<dbReference type="InterPro" id="IPR001761">
    <property type="entry name" value="Peripla_BP/Lac1_sug-bd_dom"/>
</dbReference>
<dbReference type="InterPro" id="IPR010982">
    <property type="entry name" value="Lambda_DNA-bd_dom_sf"/>
</dbReference>
<evidence type="ECO:0000259" key="5">
    <source>
        <dbReference type="PROSITE" id="PS50943"/>
    </source>
</evidence>
<dbReference type="InterPro" id="IPR001387">
    <property type="entry name" value="Cro/C1-type_HTH"/>
</dbReference>
<evidence type="ECO:0000256" key="1">
    <source>
        <dbReference type="ARBA" id="ARBA00023015"/>
    </source>
</evidence>
<keyword evidence="2 6" id="KW-0238">DNA-binding</keyword>
<dbReference type="PANTHER" id="PTHR30146">
    <property type="entry name" value="LACI-RELATED TRANSCRIPTIONAL REPRESSOR"/>
    <property type="match status" value="1"/>
</dbReference>
<dbReference type="GO" id="GO:0003700">
    <property type="term" value="F:DNA-binding transcription factor activity"/>
    <property type="evidence" value="ECO:0007669"/>
    <property type="project" value="TreeGrafter"/>
</dbReference>
<dbReference type="Gene3D" id="3.40.50.2300">
    <property type="match status" value="2"/>
</dbReference>
<dbReference type="AlphaFoldDB" id="A0A6I1MKT9"/>
<dbReference type="CDD" id="cd06294">
    <property type="entry name" value="PBP1_MalR-like"/>
    <property type="match status" value="1"/>
</dbReference>
<dbReference type="Gene3D" id="1.10.260.40">
    <property type="entry name" value="lambda repressor-like DNA-binding domains"/>
    <property type="match status" value="1"/>
</dbReference>
<name>A0A6I1MKT9_9CLOT</name>
<evidence type="ECO:0000256" key="2">
    <source>
        <dbReference type="ARBA" id="ARBA00023125"/>
    </source>
</evidence>
<dbReference type="Proteomes" id="UP000430345">
    <property type="component" value="Unassembled WGS sequence"/>
</dbReference>
<dbReference type="SUPFAM" id="SSF53822">
    <property type="entry name" value="Periplasmic binding protein-like I"/>
    <property type="match status" value="1"/>
</dbReference>
<dbReference type="CDD" id="cd01392">
    <property type="entry name" value="HTH_LacI"/>
    <property type="match status" value="1"/>
</dbReference>
<dbReference type="OrthoDB" id="9788209at2"/>
<dbReference type="EMBL" id="WHJC01000135">
    <property type="protein sequence ID" value="MPQ44015.1"/>
    <property type="molecule type" value="Genomic_DNA"/>
</dbReference>
<dbReference type="GO" id="GO:0000976">
    <property type="term" value="F:transcription cis-regulatory region binding"/>
    <property type="evidence" value="ECO:0007669"/>
    <property type="project" value="TreeGrafter"/>
</dbReference>
<dbReference type="SUPFAM" id="SSF47413">
    <property type="entry name" value="lambda repressor-like DNA-binding domains"/>
    <property type="match status" value="1"/>
</dbReference>
<dbReference type="PANTHER" id="PTHR30146:SF109">
    <property type="entry name" value="HTH-TYPE TRANSCRIPTIONAL REGULATOR GALS"/>
    <property type="match status" value="1"/>
</dbReference>
<evidence type="ECO:0000313" key="7">
    <source>
        <dbReference type="Proteomes" id="UP000430345"/>
    </source>
</evidence>
<dbReference type="Pfam" id="PF00356">
    <property type="entry name" value="LacI"/>
    <property type="match status" value="1"/>
</dbReference>
<organism evidence="6 7">
    <name type="scientific">Clostridium tarantellae</name>
    <dbReference type="NCBI Taxonomy" id="39493"/>
    <lineage>
        <taxon>Bacteria</taxon>
        <taxon>Bacillati</taxon>
        <taxon>Bacillota</taxon>
        <taxon>Clostridia</taxon>
        <taxon>Eubacteriales</taxon>
        <taxon>Clostridiaceae</taxon>
        <taxon>Clostridium</taxon>
    </lineage>
</organism>
<evidence type="ECO:0000313" key="6">
    <source>
        <dbReference type="EMBL" id="MPQ44015.1"/>
    </source>
</evidence>
<evidence type="ECO:0000256" key="3">
    <source>
        <dbReference type="ARBA" id="ARBA00023163"/>
    </source>
</evidence>
<reference evidence="6 7" key="1">
    <citation type="submission" date="2019-10" db="EMBL/GenBank/DDBJ databases">
        <title>The Genome Sequence of Clostridium tarantellae Isolated from Fish Brain.</title>
        <authorList>
            <person name="Bano L."/>
            <person name="Kiel M."/>
            <person name="Sales G."/>
            <person name="Doxey A.C."/>
            <person name="Mansfield M.J."/>
            <person name="Schiavone M."/>
            <person name="Rossetto O."/>
            <person name="Pirazzini M."/>
            <person name="Dobrindt U."/>
            <person name="Montecucco C."/>
        </authorList>
    </citation>
    <scope>NUCLEOTIDE SEQUENCE [LARGE SCALE GENOMIC DNA]</scope>
    <source>
        <strain evidence="6 7">DSM 3997</strain>
    </source>
</reference>
<feature type="domain" description="HTH lacI-type" evidence="4">
    <location>
        <begin position="3"/>
        <end position="57"/>
    </location>
</feature>
<feature type="domain" description="HTH cro/C1-type" evidence="5">
    <location>
        <begin position="2"/>
        <end position="51"/>
    </location>
</feature>
<dbReference type="RefSeq" id="WP_152890116.1">
    <property type="nucleotide sequence ID" value="NZ_WHJC01000135.1"/>
</dbReference>
<gene>
    <name evidence="6" type="ORF">GBZ86_09605</name>
</gene>
<dbReference type="SMART" id="SM00354">
    <property type="entry name" value="HTH_LACI"/>
    <property type="match status" value="1"/>
</dbReference>
<dbReference type="PROSITE" id="PS00356">
    <property type="entry name" value="HTH_LACI_1"/>
    <property type="match status" value="1"/>
</dbReference>
<dbReference type="PROSITE" id="PS50943">
    <property type="entry name" value="HTH_CROC1"/>
    <property type="match status" value="1"/>
</dbReference>
<dbReference type="Pfam" id="PF00532">
    <property type="entry name" value="Peripla_BP_1"/>
    <property type="match status" value="1"/>
</dbReference>
<accession>A0A6I1MKT9</accession>
<comment type="caution">
    <text evidence="6">The sequence shown here is derived from an EMBL/GenBank/DDBJ whole genome shotgun (WGS) entry which is preliminary data.</text>
</comment>